<keyword evidence="4" id="KW-1185">Reference proteome</keyword>
<proteinExistence type="inferred from homology"/>
<dbReference type="Pfam" id="PF04954">
    <property type="entry name" value="SIP"/>
    <property type="match status" value="1"/>
</dbReference>
<dbReference type="EMBL" id="JBAKBA010000029">
    <property type="protein sequence ID" value="MEL0659934.1"/>
    <property type="molecule type" value="Genomic_DNA"/>
</dbReference>
<dbReference type="RefSeq" id="WP_341628442.1">
    <property type="nucleotide sequence ID" value="NZ_JBAKBA010000029.1"/>
</dbReference>
<feature type="domain" description="FAD-binding FR-type" evidence="2">
    <location>
        <begin position="3"/>
        <end position="120"/>
    </location>
</feature>
<dbReference type="Proteomes" id="UP001366060">
    <property type="component" value="Unassembled WGS sequence"/>
</dbReference>
<dbReference type="SUPFAM" id="SSF63380">
    <property type="entry name" value="Riboflavin synthase domain-like"/>
    <property type="match status" value="1"/>
</dbReference>
<comment type="caution">
    <text evidence="3">The sequence shown here is derived from an EMBL/GenBank/DDBJ whole genome shotgun (WGS) entry which is preliminary data.</text>
</comment>
<comment type="similarity">
    <text evidence="1">Belongs to the SIP oxidoreductase family.</text>
</comment>
<reference evidence="3 4" key="1">
    <citation type="submission" date="2024-02" db="EMBL/GenBank/DDBJ databases">
        <title>Bacteria isolated from the canopy kelp, Nereocystis luetkeana.</title>
        <authorList>
            <person name="Pfister C.A."/>
            <person name="Younker I.T."/>
            <person name="Light S.H."/>
        </authorList>
    </citation>
    <scope>NUCLEOTIDE SEQUENCE [LARGE SCALE GENOMIC DNA]</scope>
    <source>
        <strain evidence="3 4">TI.2.07</strain>
    </source>
</reference>
<dbReference type="PANTHER" id="PTHR30157">
    <property type="entry name" value="FERRIC REDUCTASE, NADPH-DEPENDENT"/>
    <property type="match status" value="1"/>
</dbReference>
<dbReference type="PROSITE" id="PS51384">
    <property type="entry name" value="FAD_FR"/>
    <property type="match status" value="1"/>
</dbReference>
<gene>
    <name evidence="3" type="ORF">V6255_12375</name>
</gene>
<name>A0ABU9HDK7_9GAMM</name>
<evidence type="ECO:0000313" key="3">
    <source>
        <dbReference type="EMBL" id="MEL0659934.1"/>
    </source>
</evidence>
<dbReference type="InterPro" id="IPR017927">
    <property type="entry name" value="FAD-bd_FR_type"/>
</dbReference>
<dbReference type="Gene3D" id="2.40.30.10">
    <property type="entry name" value="Translation factors"/>
    <property type="match status" value="1"/>
</dbReference>
<dbReference type="InterPro" id="IPR013113">
    <property type="entry name" value="SIP_FAD-bd"/>
</dbReference>
<dbReference type="Gene3D" id="3.40.50.80">
    <property type="entry name" value="Nucleotide-binding domain of ferredoxin-NADP reductase (FNR) module"/>
    <property type="match status" value="1"/>
</dbReference>
<dbReference type="InterPro" id="IPR017938">
    <property type="entry name" value="Riboflavin_synthase-like_b-brl"/>
</dbReference>
<dbReference type="InterPro" id="IPR039261">
    <property type="entry name" value="FNR_nucleotide-bd"/>
</dbReference>
<dbReference type="InterPro" id="IPR039374">
    <property type="entry name" value="SIP_fam"/>
</dbReference>
<dbReference type="CDD" id="cd06193">
    <property type="entry name" value="siderophore_interacting"/>
    <property type="match status" value="1"/>
</dbReference>
<evidence type="ECO:0000313" key="4">
    <source>
        <dbReference type="Proteomes" id="UP001366060"/>
    </source>
</evidence>
<dbReference type="Pfam" id="PF08021">
    <property type="entry name" value="FAD_binding_9"/>
    <property type="match status" value="1"/>
</dbReference>
<evidence type="ECO:0000256" key="1">
    <source>
        <dbReference type="ARBA" id="ARBA00035644"/>
    </source>
</evidence>
<dbReference type="PANTHER" id="PTHR30157:SF0">
    <property type="entry name" value="NADPH-DEPENDENT FERRIC-CHELATE REDUCTASE"/>
    <property type="match status" value="1"/>
</dbReference>
<accession>A0ABU9HDK7</accession>
<organism evidence="3 4">
    <name type="scientific">Psychromonas arctica</name>
    <dbReference type="NCBI Taxonomy" id="168275"/>
    <lineage>
        <taxon>Bacteria</taxon>
        <taxon>Pseudomonadati</taxon>
        <taxon>Pseudomonadota</taxon>
        <taxon>Gammaproteobacteria</taxon>
        <taxon>Alteromonadales</taxon>
        <taxon>Psychromonadaceae</taxon>
        <taxon>Psychromonas</taxon>
    </lineage>
</organism>
<sequence length="255" mass="28692">MSRQIRQAKVLSTQQITPHLQRIIIGSDEFKEFSDVSMPNYIGNYIKVLLPKKGQSSLNLNPKTAVMRSYTIRDVDSETGALTLDFVINMHQGPATDWAQTTQKGDSLAIAGPGPKKMDDFSQLHYILLGDLTSVNAIKGYLQQLPIIAKIEAFIHVPSKQDIIDLDTTRDVNWIVTNTPNQTMEIALNDLTITETSPTVFMALEAGLVSQLKTMFAQKYAIPRYNIVASGYWKKGVNSERYKEQRQQQQKNQNS</sequence>
<evidence type="ECO:0000259" key="2">
    <source>
        <dbReference type="PROSITE" id="PS51384"/>
    </source>
</evidence>
<dbReference type="InterPro" id="IPR007037">
    <property type="entry name" value="SIP_rossman_dom"/>
</dbReference>
<protein>
    <submittedName>
        <fullName evidence="3">Siderophore-interacting protein</fullName>
    </submittedName>
</protein>